<dbReference type="PROSITE" id="PS50850">
    <property type="entry name" value="MFS"/>
    <property type="match status" value="1"/>
</dbReference>
<evidence type="ECO:0000313" key="9">
    <source>
        <dbReference type="EMBL" id="GIM69010.1"/>
    </source>
</evidence>
<feature type="transmembrane region" description="Helical" evidence="7">
    <location>
        <begin position="309"/>
        <end position="327"/>
    </location>
</feature>
<keyword evidence="5 7" id="KW-1133">Transmembrane helix</keyword>
<dbReference type="Gene3D" id="1.20.1720.10">
    <property type="entry name" value="Multidrug resistance protein D"/>
    <property type="match status" value="1"/>
</dbReference>
<sequence>MSTQAAAPGRSRPLAAVLAAVGIPVFMVTLDNLVVTTALPVIRADLGASVTDLQWFVNAYTLPFAAFLLTAAAIGDRIGRRRMFVGGIVLFTLASAAAALSTESWMLTASRAVQGLGGAAVAPLSLTLLAQAVPDRLRSAAVGIWGGISGLGVAVGPVVGGAVVEGLDWSWIFWLNVPVGVVAVVLATTVLRESRGGAVRLDPLGLLLSATGMLLLVWGVVDGPDHGWSSVRVLSMLGGGAVLLTAFVAWQRRNSAPMLPLSLFRSRGFTLVNIVTLTFSAGTFGAVFLLAQFFQVVQGLSPLDAGIRTLPWTMAPMVVAPLAGIFADRLGVRNLIVAGQALLAAGILWIALASTTDVSYGDLVIAFALSGVGMGLTFAPISTMALASVTARERGVASGANNTIRELGVAVGIAVLASIFSSTGDYTSRQAFVDGLVPAVVVGACIVAVGAIVALWLPSRPAPVADEVPPSVPEAVPALQH</sequence>
<evidence type="ECO:0000256" key="7">
    <source>
        <dbReference type="SAM" id="Phobius"/>
    </source>
</evidence>
<accession>A0A919SC58</accession>
<dbReference type="PRINTS" id="PR01036">
    <property type="entry name" value="TCRTETB"/>
</dbReference>
<keyword evidence="6 7" id="KW-0472">Membrane</keyword>
<dbReference type="Proteomes" id="UP000681340">
    <property type="component" value="Unassembled WGS sequence"/>
</dbReference>
<evidence type="ECO:0000256" key="1">
    <source>
        <dbReference type="ARBA" id="ARBA00004651"/>
    </source>
</evidence>
<feature type="domain" description="Major facilitator superfamily (MFS) profile" evidence="8">
    <location>
        <begin position="17"/>
        <end position="462"/>
    </location>
</feature>
<feature type="transmembrane region" description="Helical" evidence="7">
    <location>
        <begin position="233"/>
        <end position="250"/>
    </location>
</feature>
<gene>
    <name evidence="9" type="ORF">Aau02nite_34240</name>
</gene>
<dbReference type="InterPro" id="IPR020846">
    <property type="entry name" value="MFS_dom"/>
</dbReference>
<keyword evidence="2" id="KW-0813">Transport</keyword>
<keyword evidence="3" id="KW-1003">Cell membrane</keyword>
<feature type="transmembrane region" description="Helical" evidence="7">
    <location>
        <begin position="12"/>
        <end position="35"/>
    </location>
</feature>
<evidence type="ECO:0000256" key="3">
    <source>
        <dbReference type="ARBA" id="ARBA00022475"/>
    </source>
</evidence>
<feature type="transmembrane region" description="Helical" evidence="7">
    <location>
        <begin position="112"/>
        <end position="130"/>
    </location>
</feature>
<evidence type="ECO:0000259" key="8">
    <source>
        <dbReference type="PROSITE" id="PS50850"/>
    </source>
</evidence>
<evidence type="ECO:0000256" key="6">
    <source>
        <dbReference type="ARBA" id="ARBA00023136"/>
    </source>
</evidence>
<dbReference type="Gene3D" id="1.20.1250.20">
    <property type="entry name" value="MFS general substrate transporter like domains"/>
    <property type="match status" value="1"/>
</dbReference>
<dbReference type="InterPro" id="IPR036259">
    <property type="entry name" value="MFS_trans_sf"/>
</dbReference>
<feature type="transmembrane region" description="Helical" evidence="7">
    <location>
        <begin position="82"/>
        <end position="100"/>
    </location>
</feature>
<evidence type="ECO:0000256" key="2">
    <source>
        <dbReference type="ARBA" id="ARBA00022448"/>
    </source>
</evidence>
<dbReference type="RefSeq" id="WP_212989388.1">
    <property type="nucleotide sequence ID" value="NZ_BAABEA010000008.1"/>
</dbReference>
<evidence type="ECO:0000256" key="5">
    <source>
        <dbReference type="ARBA" id="ARBA00022989"/>
    </source>
</evidence>
<evidence type="ECO:0000256" key="4">
    <source>
        <dbReference type="ARBA" id="ARBA00022692"/>
    </source>
</evidence>
<reference evidence="9" key="1">
    <citation type="submission" date="2021-03" db="EMBL/GenBank/DDBJ databases">
        <title>Whole genome shotgun sequence of Actinoplanes auranticolor NBRC 12245.</title>
        <authorList>
            <person name="Komaki H."/>
            <person name="Tamura T."/>
        </authorList>
    </citation>
    <scope>NUCLEOTIDE SEQUENCE</scope>
    <source>
        <strain evidence="9">NBRC 12245</strain>
    </source>
</reference>
<name>A0A919SC58_9ACTN</name>
<feature type="transmembrane region" description="Helical" evidence="7">
    <location>
        <begin position="55"/>
        <end position="75"/>
    </location>
</feature>
<comment type="caution">
    <text evidence="9">The sequence shown here is derived from an EMBL/GenBank/DDBJ whole genome shotgun (WGS) entry which is preliminary data.</text>
</comment>
<dbReference type="NCBIfam" id="TIGR00711">
    <property type="entry name" value="efflux_EmrB"/>
    <property type="match status" value="1"/>
</dbReference>
<protein>
    <submittedName>
        <fullName evidence="9">MFS transporter</fullName>
    </submittedName>
</protein>
<feature type="transmembrane region" description="Helical" evidence="7">
    <location>
        <begin position="203"/>
        <end position="221"/>
    </location>
</feature>
<keyword evidence="4 7" id="KW-0812">Transmembrane</keyword>
<feature type="transmembrane region" description="Helical" evidence="7">
    <location>
        <begin position="364"/>
        <end position="387"/>
    </location>
</feature>
<dbReference type="AlphaFoldDB" id="A0A919SC58"/>
<organism evidence="9 10">
    <name type="scientific">Actinoplanes auranticolor</name>
    <dbReference type="NCBI Taxonomy" id="47988"/>
    <lineage>
        <taxon>Bacteria</taxon>
        <taxon>Bacillati</taxon>
        <taxon>Actinomycetota</taxon>
        <taxon>Actinomycetes</taxon>
        <taxon>Micromonosporales</taxon>
        <taxon>Micromonosporaceae</taxon>
        <taxon>Actinoplanes</taxon>
    </lineage>
</organism>
<dbReference type="EMBL" id="BOQL01000026">
    <property type="protein sequence ID" value="GIM69010.1"/>
    <property type="molecule type" value="Genomic_DNA"/>
</dbReference>
<dbReference type="InterPro" id="IPR004638">
    <property type="entry name" value="EmrB-like"/>
</dbReference>
<feature type="transmembrane region" description="Helical" evidence="7">
    <location>
        <begin position="334"/>
        <end position="352"/>
    </location>
</feature>
<keyword evidence="10" id="KW-1185">Reference proteome</keyword>
<dbReference type="GO" id="GO:0005886">
    <property type="term" value="C:plasma membrane"/>
    <property type="evidence" value="ECO:0007669"/>
    <property type="project" value="UniProtKB-SubCell"/>
</dbReference>
<dbReference type="InterPro" id="IPR011701">
    <property type="entry name" value="MFS"/>
</dbReference>
<feature type="transmembrane region" description="Helical" evidence="7">
    <location>
        <begin position="169"/>
        <end position="191"/>
    </location>
</feature>
<proteinExistence type="predicted"/>
<feature type="transmembrane region" description="Helical" evidence="7">
    <location>
        <begin position="407"/>
        <end position="424"/>
    </location>
</feature>
<feature type="transmembrane region" description="Helical" evidence="7">
    <location>
        <begin position="271"/>
        <end position="297"/>
    </location>
</feature>
<dbReference type="PANTHER" id="PTHR42718:SF42">
    <property type="entry name" value="EXPORT PROTEIN"/>
    <property type="match status" value="1"/>
</dbReference>
<dbReference type="GO" id="GO:0022857">
    <property type="term" value="F:transmembrane transporter activity"/>
    <property type="evidence" value="ECO:0007669"/>
    <property type="project" value="InterPro"/>
</dbReference>
<dbReference type="Pfam" id="PF07690">
    <property type="entry name" value="MFS_1"/>
    <property type="match status" value="1"/>
</dbReference>
<dbReference type="PANTHER" id="PTHR42718">
    <property type="entry name" value="MAJOR FACILITATOR SUPERFAMILY MULTIDRUG TRANSPORTER MFSC"/>
    <property type="match status" value="1"/>
</dbReference>
<dbReference type="CDD" id="cd17321">
    <property type="entry name" value="MFS_MMR_MDR_like"/>
    <property type="match status" value="1"/>
</dbReference>
<feature type="transmembrane region" description="Helical" evidence="7">
    <location>
        <begin position="436"/>
        <end position="457"/>
    </location>
</feature>
<comment type="subcellular location">
    <subcellularLocation>
        <location evidence="1">Cell membrane</location>
        <topology evidence="1">Multi-pass membrane protein</topology>
    </subcellularLocation>
</comment>
<evidence type="ECO:0000313" key="10">
    <source>
        <dbReference type="Proteomes" id="UP000681340"/>
    </source>
</evidence>
<feature type="transmembrane region" description="Helical" evidence="7">
    <location>
        <begin position="142"/>
        <end position="163"/>
    </location>
</feature>
<dbReference type="SUPFAM" id="SSF103473">
    <property type="entry name" value="MFS general substrate transporter"/>
    <property type="match status" value="1"/>
</dbReference>